<comment type="caution">
    <text evidence="1">The sequence shown here is derived from an EMBL/GenBank/DDBJ whole genome shotgun (WGS) entry which is preliminary data.</text>
</comment>
<dbReference type="EMBL" id="LXQA010764645">
    <property type="protein sequence ID" value="MCI69874.1"/>
    <property type="molecule type" value="Genomic_DNA"/>
</dbReference>
<feature type="non-terminal residue" evidence="1">
    <location>
        <position position="1"/>
    </location>
</feature>
<dbReference type="Proteomes" id="UP000265520">
    <property type="component" value="Unassembled WGS sequence"/>
</dbReference>
<organism evidence="1 2">
    <name type="scientific">Trifolium medium</name>
    <dbReference type="NCBI Taxonomy" id="97028"/>
    <lineage>
        <taxon>Eukaryota</taxon>
        <taxon>Viridiplantae</taxon>
        <taxon>Streptophyta</taxon>
        <taxon>Embryophyta</taxon>
        <taxon>Tracheophyta</taxon>
        <taxon>Spermatophyta</taxon>
        <taxon>Magnoliopsida</taxon>
        <taxon>eudicotyledons</taxon>
        <taxon>Gunneridae</taxon>
        <taxon>Pentapetalae</taxon>
        <taxon>rosids</taxon>
        <taxon>fabids</taxon>
        <taxon>Fabales</taxon>
        <taxon>Fabaceae</taxon>
        <taxon>Papilionoideae</taxon>
        <taxon>50 kb inversion clade</taxon>
        <taxon>NPAAA clade</taxon>
        <taxon>Hologalegina</taxon>
        <taxon>IRL clade</taxon>
        <taxon>Trifolieae</taxon>
        <taxon>Trifolium</taxon>
    </lineage>
</organism>
<evidence type="ECO:0000313" key="2">
    <source>
        <dbReference type="Proteomes" id="UP000265520"/>
    </source>
</evidence>
<reference evidence="1 2" key="1">
    <citation type="journal article" date="2018" name="Front. Plant Sci.">
        <title>Red Clover (Trifolium pratense) and Zigzag Clover (T. medium) - A Picture of Genomic Similarities and Differences.</title>
        <authorList>
            <person name="Dluhosova J."/>
            <person name="Istvanek J."/>
            <person name="Nedelnik J."/>
            <person name="Repkova J."/>
        </authorList>
    </citation>
    <scope>NUCLEOTIDE SEQUENCE [LARGE SCALE GENOMIC DNA]</scope>
    <source>
        <strain evidence="2">cv. 10/8</strain>
        <tissue evidence="1">Leaf</tissue>
    </source>
</reference>
<protein>
    <submittedName>
        <fullName evidence="1">Uncharacterized protein</fullName>
    </submittedName>
</protein>
<keyword evidence="2" id="KW-1185">Reference proteome</keyword>
<name>A0A392UAZ2_9FABA</name>
<evidence type="ECO:0000313" key="1">
    <source>
        <dbReference type="EMBL" id="MCI69874.1"/>
    </source>
</evidence>
<sequence>PGKASRPGGRRNNNDICRYATTFHYRGNIPPWHTQNMGPEIPEVQIRSGGCYKNGIF</sequence>
<dbReference type="AlphaFoldDB" id="A0A392UAZ2"/>
<proteinExistence type="predicted"/>
<accession>A0A392UAZ2</accession>